<dbReference type="InterPro" id="IPR001387">
    <property type="entry name" value="Cro/C1-type_HTH"/>
</dbReference>
<dbReference type="EMBL" id="PDCJ01000002">
    <property type="protein sequence ID" value="PEG30091.1"/>
    <property type="molecule type" value="Genomic_DNA"/>
</dbReference>
<dbReference type="SUPFAM" id="SSF47413">
    <property type="entry name" value="lambda repressor-like DNA-binding domains"/>
    <property type="match status" value="1"/>
</dbReference>
<dbReference type="SMART" id="SM00530">
    <property type="entry name" value="HTH_XRE"/>
    <property type="match status" value="1"/>
</dbReference>
<dbReference type="PANTHER" id="PTHR46558:SF11">
    <property type="entry name" value="HTH-TYPE TRANSCRIPTIONAL REGULATOR XRE"/>
    <property type="match status" value="1"/>
</dbReference>
<dbReference type="InterPro" id="IPR043735">
    <property type="entry name" value="DUF5680"/>
</dbReference>
<gene>
    <name evidence="3" type="ORF">CQ394_15760</name>
</gene>
<dbReference type="AlphaFoldDB" id="A0A2A7MFI2"/>
<sequence length="230" mass="26891">MSFPEKIRTLRKLNKLSQEKLAEIMNVSRQAIAKWELGKSYPDIDKLIEISNYFNISIDSLLKEKNNDCNLKKNITKIGEYKMDKKIVEFLCRAKRETYASGNAKECIPCRPNSHDLKYCEGNLIYIDTYLGGEKFVGEEAIWNDNIPLWSMNYAGRIVEEGFEGWFLKEALRIVNEEYPYRGPLSYENGEFKYECSFAGNFEWFDGEEVIYKNDVKIYECKFHGGVIIE</sequence>
<reference evidence="3 4" key="1">
    <citation type="submission" date="2017-10" db="EMBL/GenBank/DDBJ databases">
        <title>Effective Description of Clostridium neonatale sp. nov. linked to necrotizing enterocolitis in neonates and a clarification of species assignable to the genus Clostridium (Prazmowski 1880) emend. Lawson and Rainey 2016.</title>
        <authorList>
            <person name="Bernard K."/>
            <person name="Burdz T."/>
            <person name="Wiebe D."/>
            <person name="Balcewich B."/>
            <person name="Alfa M."/>
            <person name="Bernier A.-M."/>
        </authorList>
    </citation>
    <scope>NUCLEOTIDE SEQUENCE [LARGE SCALE GENOMIC DNA]</scope>
    <source>
        <strain evidence="3 4">LCDC99A005</strain>
    </source>
</reference>
<keyword evidence="1" id="KW-0238">DNA-binding</keyword>
<dbReference type="Proteomes" id="UP000220840">
    <property type="component" value="Unassembled WGS sequence"/>
</dbReference>
<dbReference type="RefSeq" id="WP_058294257.1">
    <property type="nucleotide sequence ID" value="NZ_CAKJVD010000031.1"/>
</dbReference>
<dbReference type="PANTHER" id="PTHR46558">
    <property type="entry name" value="TRACRIPTIONAL REGULATORY PROTEIN-RELATED-RELATED"/>
    <property type="match status" value="1"/>
</dbReference>
<name>A0A2A7MFI2_9CLOT</name>
<dbReference type="STRING" id="137838.GCA_001458595_01390"/>
<dbReference type="Gene3D" id="1.10.260.40">
    <property type="entry name" value="lambda repressor-like DNA-binding domains"/>
    <property type="match status" value="1"/>
</dbReference>
<evidence type="ECO:0000259" key="2">
    <source>
        <dbReference type="PROSITE" id="PS50943"/>
    </source>
</evidence>
<dbReference type="CDD" id="cd00093">
    <property type="entry name" value="HTH_XRE"/>
    <property type="match status" value="1"/>
</dbReference>
<comment type="caution">
    <text evidence="3">The sequence shown here is derived from an EMBL/GenBank/DDBJ whole genome shotgun (WGS) entry which is preliminary data.</text>
</comment>
<evidence type="ECO:0000313" key="4">
    <source>
        <dbReference type="Proteomes" id="UP000220840"/>
    </source>
</evidence>
<feature type="domain" description="HTH cro/C1-type" evidence="2">
    <location>
        <begin position="7"/>
        <end position="61"/>
    </location>
</feature>
<evidence type="ECO:0000313" key="3">
    <source>
        <dbReference type="EMBL" id="PEG30091.1"/>
    </source>
</evidence>
<accession>A0A2A7MFI2</accession>
<organism evidence="3 4">
    <name type="scientific">Clostridium neonatale</name>
    <dbReference type="NCBI Taxonomy" id="137838"/>
    <lineage>
        <taxon>Bacteria</taxon>
        <taxon>Bacillati</taxon>
        <taxon>Bacillota</taxon>
        <taxon>Clostridia</taxon>
        <taxon>Eubacteriales</taxon>
        <taxon>Clostridiaceae</taxon>
        <taxon>Clostridium</taxon>
    </lineage>
</organism>
<dbReference type="OrthoDB" id="9801008at2"/>
<dbReference type="PROSITE" id="PS50943">
    <property type="entry name" value="HTH_CROC1"/>
    <property type="match status" value="1"/>
</dbReference>
<keyword evidence="4" id="KW-1185">Reference proteome</keyword>
<dbReference type="Pfam" id="PF01381">
    <property type="entry name" value="HTH_3"/>
    <property type="match status" value="1"/>
</dbReference>
<dbReference type="Pfam" id="PF18931">
    <property type="entry name" value="DUF5680"/>
    <property type="match status" value="1"/>
</dbReference>
<dbReference type="InterPro" id="IPR010982">
    <property type="entry name" value="Lambda_DNA-bd_dom_sf"/>
</dbReference>
<protein>
    <submittedName>
        <fullName evidence="3">XRE family transcriptional regulator</fullName>
    </submittedName>
</protein>
<dbReference type="GO" id="GO:0003677">
    <property type="term" value="F:DNA binding"/>
    <property type="evidence" value="ECO:0007669"/>
    <property type="project" value="UniProtKB-KW"/>
</dbReference>
<evidence type="ECO:0000256" key="1">
    <source>
        <dbReference type="ARBA" id="ARBA00023125"/>
    </source>
</evidence>
<proteinExistence type="predicted"/>